<name>A0A8J7Q0C4_9BACT</name>
<feature type="compositionally biased region" description="Basic residues" evidence="1">
    <location>
        <begin position="529"/>
        <end position="538"/>
    </location>
</feature>
<proteinExistence type="predicted"/>
<protein>
    <submittedName>
        <fullName evidence="3">MBL fold metallo-hydrolase</fullName>
    </submittedName>
</protein>
<dbReference type="Pfam" id="PF00753">
    <property type="entry name" value="Lactamase_B"/>
    <property type="match status" value="1"/>
</dbReference>
<comment type="caution">
    <text evidence="3">The sequence shown here is derived from an EMBL/GenBank/DDBJ whole genome shotgun (WGS) entry which is preliminary data.</text>
</comment>
<reference evidence="3" key="1">
    <citation type="submission" date="2021-03" db="EMBL/GenBank/DDBJ databases">
        <authorList>
            <person name="Wang G."/>
        </authorList>
    </citation>
    <scope>NUCLEOTIDE SEQUENCE</scope>
    <source>
        <strain evidence="3">KCTC 12899</strain>
    </source>
</reference>
<organism evidence="3 4">
    <name type="scientific">Acanthopleuribacter pedis</name>
    <dbReference type="NCBI Taxonomy" id="442870"/>
    <lineage>
        <taxon>Bacteria</taxon>
        <taxon>Pseudomonadati</taxon>
        <taxon>Acidobacteriota</taxon>
        <taxon>Holophagae</taxon>
        <taxon>Acanthopleuribacterales</taxon>
        <taxon>Acanthopleuribacteraceae</taxon>
        <taxon>Acanthopleuribacter</taxon>
    </lineage>
</organism>
<accession>A0A8J7Q0C4</accession>
<evidence type="ECO:0000259" key="2">
    <source>
        <dbReference type="Pfam" id="PF00753"/>
    </source>
</evidence>
<dbReference type="InterPro" id="IPR036866">
    <property type="entry name" value="RibonucZ/Hydroxyglut_hydro"/>
</dbReference>
<dbReference type="Proteomes" id="UP000664417">
    <property type="component" value="Unassembled WGS sequence"/>
</dbReference>
<evidence type="ECO:0000313" key="3">
    <source>
        <dbReference type="EMBL" id="MBO1316944.1"/>
    </source>
</evidence>
<feature type="region of interest" description="Disordered" evidence="1">
    <location>
        <begin position="511"/>
        <end position="538"/>
    </location>
</feature>
<evidence type="ECO:0000256" key="1">
    <source>
        <dbReference type="SAM" id="MobiDB-lite"/>
    </source>
</evidence>
<gene>
    <name evidence="3" type="ORF">J3U88_00630</name>
</gene>
<evidence type="ECO:0000313" key="4">
    <source>
        <dbReference type="Proteomes" id="UP000664417"/>
    </source>
</evidence>
<keyword evidence="4" id="KW-1185">Reference proteome</keyword>
<feature type="domain" description="Metallo-beta-lactamase" evidence="2">
    <location>
        <begin position="307"/>
        <end position="475"/>
    </location>
</feature>
<dbReference type="RefSeq" id="WP_207856180.1">
    <property type="nucleotide sequence ID" value="NZ_JAFREP010000001.1"/>
</dbReference>
<dbReference type="EMBL" id="JAFREP010000001">
    <property type="protein sequence ID" value="MBO1316944.1"/>
    <property type="molecule type" value="Genomic_DNA"/>
</dbReference>
<dbReference type="InterPro" id="IPR001279">
    <property type="entry name" value="Metallo-B-lactamas"/>
</dbReference>
<dbReference type="AlphaFoldDB" id="A0A8J7Q0C4"/>
<sequence length="538" mass="60972">MLTTLWLVFLLAEPLPLEGKPAAGFTYDRFRKARNLWQKACHGHGIAHPAPKQPGWLVSEWQVTIDLEGHYATPWTTREIPLKVWQAIREDGTALWQKAERERGGQTQYEEVALVSNTAKFQDYGKSAWRTLVEDSEGREWKSWRRNLDLLEPQLLLARMAKRLNGLQWLGESPDEPELNVLSWSEENGLVRTLFIHKNTGLLDRVETLFHHYGFGDQIDTIRFSDYRAIAGGQVPFVIKERRYRDGVGLATLWQRRAVEKEQDQPEKHRAIWGGPAELPVPADEFHWSALGHHVYAVTVAAHNARVFIVAFADHSVVLDAVGDSQTGEALLALVAAKLPDQPVTKLVISHFHPFYTWGIRPYVQRGVEIITTPTVEPYLQRVTTNPHAVLPDALFLDPQSLNLTLVKESLVLSDGTNHLEIYDIGELSNHTPEYLVTFLPNLKLLIQGDLLWMRPDRPQHRASSRARGLHTAIEARELDVQTIGTTIDHENFLNWVPMATLTHAVEGGNGTFDATAHQTEDVTAATRNRPRTKTREP</sequence>
<dbReference type="SUPFAM" id="SSF56281">
    <property type="entry name" value="Metallo-hydrolase/oxidoreductase"/>
    <property type="match status" value="1"/>
</dbReference>
<dbReference type="Gene3D" id="3.60.15.10">
    <property type="entry name" value="Ribonuclease Z/Hydroxyacylglutathione hydrolase-like"/>
    <property type="match status" value="1"/>
</dbReference>